<dbReference type="Gene3D" id="1.10.340.30">
    <property type="entry name" value="Hypothetical protein, domain 2"/>
    <property type="match status" value="1"/>
</dbReference>
<organism evidence="13 14">
    <name type="scientific">Streptomyces anthocyanicus</name>
    <dbReference type="NCBI Taxonomy" id="68174"/>
    <lineage>
        <taxon>Bacteria</taxon>
        <taxon>Bacillati</taxon>
        <taxon>Actinomycetota</taxon>
        <taxon>Actinomycetes</taxon>
        <taxon>Kitasatosporales</taxon>
        <taxon>Streptomycetaceae</taxon>
        <taxon>Streptomyces</taxon>
        <taxon>Streptomyces violaceoruber group</taxon>
    </lineage>
</organism>
<evidence type="ECO:0000256" key="5">
    <source>
        <dbReference type="ARBA" id="ARBA00022801"/>
    </source>
</evidence>
<dbReference type="InterPro" id="IPR003651">
    <property type="entry name" value="Endonuclease3_FeS-loop_motif"/>
</dbReference>
<keyword evidence="7 10" id="KW-0411">Iron-sulfur</keyword>
<dbReference type="PROSITE" id="PS01155">
    <property type="entry name" value="ENDONUCLEASE_III_2"/>
    <property type="match status" value="1"/>
</dbReference>
<feature type="binding site" evidence="10">
    <location>
        <position position="314"/>
    </location>
    <ligand>
        <name>[4Fe-4S] cluster</name>
        <dbReference type="ChEBI" id="CHEBI:49883"/>
    </ligand>
</feature>
<dbReference type="InterPro" id="IPR000445">
    <property type="entry name" value="HhH_motif"/>
</dbReference>
<dbReference type="NCBIfam" id="TIGR01083">
    <property type="entry name" value="nth"/>
    <property type="match status" value="1"/>
</dbReference>
<evidence type="ECO:0000256" key="11">
    <source>
        <dbReference type="SAM" id="MobiDB-lite"/>
    </source>
</evidence>
<keyword evidence="10" id="KW-0238">DNA-binding</keyword>
<evidence type="ECO:0000256" key="7">
    <source>
        <dbReference type="ARBA" id="ARBA00023014"/>
    </source>
</evidence>
<dbReference type="InterPro" id="IPR004035">
    <property type="entry name" value="Endouclease-III_FeS-bd_BS"/>
</dbReference>
<evidence type="ECO:0000259" key="12">
    <source>
        <dbReference type="SMART" id="SM00478"/>
    </source>
</evidence>
<evidence type="ECO:0000256" key="2">
    <source>
        <dbReference type="ARBA" id="ARBA00022485"/>
    </source>
</evidence>
<dbReference type="GO" id="GO:0004519">
    <property type="term" value="F:endonuclease activity"/>
    <property type="evidence" value="ECO:0007669"/>
    <property type="project" value="UniProtKB-KW"/>
</dbReference>
<keyword evidence="8 10" id="KW-0234">DNA repair</keyword>
<feature type="compositionally biased region" description="Basic and acidic residues" evidence="11">
    <location>
        <begin position="29"/>
        <end position="40"/>
    </location>
</feature>
<dbReference type="CDD" id="cd00056">
    <property type="entry name" value="ENDO3c"/>
    <property type="match status" value="1"/>
</dbReference>
<keyword evidence="10" id="KW-0456">Lyase</keyword>
<feature type="domain" description="HhH-GPD" evidence="12">
    <location>
        <begin position="149"/>
        <end position="296"/>
    </location>
</feature>
<evidence type="ECO:0000256" key="6">
    <source>
        <dbReference type="ARBA" id="ARBA00023004"/>
    </source>
</evidence>
<dbReference type="EC" id="4.2.99.18" evidence="10"/>
<dbReference type="Gene3D" id="1.10.1670.10">
    <property type="entry name" value="Helix-hairpin-Helix base-excision DNA repair enzymes (C-terminal)"/>
    <property type="match status" value="1"/>
</dbReference>
<dbReference type="RefSeq" id="WP_030867831.1">
    <property type="nucleotide sequence ID" value="NZ_BMVQ01000003.1"/>
</dbReference>
<keyword evidence="2 10" id="KW-0004">4Fe-4S</keyword>
<dbReference type="InterPro" id="IPR003265">
    <property type="entry name" value="HhH-GPD_domain"/>
</dbReference>
<reference evidence="13 14" key="1">
    <citation type="submission" date="2022-10" db="EMBL/GenBank/DDBJ databases">
        <title>The complete genomes of actinobacterial strains from the NBC collection.</title>
        <authorList>
            <person name="Joergensen T.S."/>
            <person name="Alvarez Arevalo M."/>
            <person name="Sterndorff E.B."/>
            <person name="Faurdal D."/>
            <person name="Vuksanovic O."/>
            <person name="Mourched A.-S."/>
            <person name="Charusanti P."/>
            <person name="Shaw S."/>
            <person name="Blin K."/>
            <person name="Weber T."/>
        </authorList>
    </citation>
    <scope>NUCLEOTIDE SEQUENCE [LARGE SCALE GENOMIC DNA]</scope>
    <source>
        <strain evidence="13 14">NBC_00116</strain>
    </source>
</reference>
<evidence type="ECO:0000313" key="14">
    <source>
        <dbReference type="Proteomes" id="UP001622731"/>
    </source>
</evidence>
<dbReference type="Pfam" id="PF10576">
    <property type="entry name" value="EndIII_4Fe-2S"/>
    <property type="match status" value="1"/>
</dbReference>
<feature type="compositionally biased region" description="Low complexity" evidence="11">
    <location>
        <begin position="77"/>
        <end position="101"/>
    </location>
</feature>
<feature type="region of interest" description="Disordered" evidence="11">
    <location>
        <begin position="1"/>
        <end position="110"/>
    </location>
</feature>
<feature type="region of interest" description="Disordered" evidence="11">
    <location>
        <begin position="336"/>
        <end position="363"/>
    </location>
</feature>
<evidence type="ECO:0000256" key="1">
    <source>
        <dbReference type="ARBA" id="ARBA00008343"/>
    </source>
</evidence>
<accession>A0ABZ1M465</accession>
<keyword evidence="3 10" id="KW-0479">Metal-binding</keyword>
<evidence type="ECO:0000256" key="8">
    <source>
        <dbReference type="ARBA" id="ARBA00023204"/>
    </source>
</evidence>
<feature type="binding site" evidence="10">
    <location>
        <position position="305"/>
    </location>
    <ligand>
        <name>[4Fe-4S] cluster</name>
        <dbReference type="ChEBI" id="CHEBI:49883"/>
    </ligand>
</feature>
<evidence type="ECO:0000256" key="9">
    <source>
        <dbReference type="ARBA" id="ARBA00023295"/>
    </source>
</evidence>
<keyword evidence="5 10" id="KW-0378">Hydrolase</keyword>
<feature type="binding site" evidence="10">
    <location>
        <position position="308"/>
    </location>
    <ligand>
        <name>[4Fe-4S] cluster</name>
        <dbReference type="ChEBI" id="CHEBI:49883"/>
    </ligand>
</feature>
<dbReference type="Pfam" id="PF00730">
    <property type="entry name" value="HhH-GPD"/>
    <property type="match status" value="1"/>
</dbReference>
<evidence type="ECO:0000256" key="4">
    <source>
        <dbReference type="ARBA" id="ARBA00022763"/>
    </source>
</evidence>
<dbReference type="InterPro" id="IPR004036">
    <property type="entry name" value="Endonuclease-III-like_CS2"/>
</dbReference>
<evidence type="ECO:0000256" key="10">
    <source>
        <dbReference type="HAMAP-Rule" id="MF_00942"/>
    </source>
</evidence>
<keyword evidence="14" id="KW-1185">Reference proteome</keyword>
<dbReference type="EMBL" id="CP108200">
    <property type="protein sequence ID" value="WTR95765.1"/>
    <property type="molecule type" value="Genomic_DNA"/>
</dbReference>
<keyword evidence="4 10" id="KW-0227">DNA damage</keyword>
<dbReference type="InterPro" id="IPR011257">
    <property type="entry name" value="DNA_glycosylase"/>
</dbReference>
<dbReference type="SMART" id="SM00525">
    <property type="entry name" value="FES"/>
    <property type="match status" value="1"/>
</dbReference>
<dbReference type="InterPro" id="IPR023170">
    <property type="entry name" value="HhH_base_excis_C"/>
</dbReference>
<keyword evidence="6 10" id="KW-0408">Iron</keyword>
<keyword evidence="9 10" id="KW-0326">Glycosidase</keyword>
<dbReference type="Proteomes" id="UP001622731">
    <property type="component" value="Chromosome"/>
</dbReference>
<dbReference type="PROSITE" id="PS00764">
    <property type="entry name" value="ENDONUCLEASE_III_1"/>
    <property type="match status" value="1"/>
</dbReference>
<comment type="function">
    <text evidence="10">DNA repair enzyme that has both DNA N-glycosylase activity and AP-lyase activity. The DNA N-glycosylase activity releases various damaged pyrimidines from DNA by cleaving the N-glycosidic bond, leaving an AP (apurinic/apyrimidinic) site. The AP-lyase activity cleaves the phosphodiester bond 3' to the AP site by a beta-elimination, leaving a 3'-terminal unsaturated sugar and a product with a terminal 5'-phosphate.</text>
</comment>
<dbReference type="InterPro" id="IPR005759">
    <property type="entry name" value="Nth"/>
</dbReference>
<comment type="cofactor">
    <cofactor evidence="10">
        <name>[4Fe-4S] cluster</name>
        <dbReference type="ChEBI" id="CHEBI:49883"/>
    </cofactor>
    <text evidence="10">Binds 1 [4Fe-4S] cluster.</text>
</comment>
<keyword evidence="13" id="KW-0255">Endonuclease</keyword>
<protein>
    <recommendedName>
        <fullName evidence="10">Endonuclease III</fullName>
        <ecNumber evidence="10">4.2.99.18</ecNumber>
    </recommendedName>
    <alternativeName>
        <fullName evidence="10">DNA-(apurinic or apyrimidinic site) lyase</fullName>
    </alternativeName>
</protein>
<comment type="similarity">
    <text evidence="1 10">Belongs to the Nth/MutY family.</text>
</comment>
<keyword evidence="13" id="KW-0540">Nuclease</keyword>
<dbReference type="SUPFAM" id="SSF48150">
    <property type="entry name" value="DNA-glycosylase"/>
    <property type="match status" value="1"/>
</dbReference>
<proteinExistence type="inferred from homology"/>
<dbReference type="PANTHER" id="PTHR10359:SF18">
    <property type="entry name" value="ENDONUCLEASE III"/>
    <property type="match status" value="1"/>
</dbReference>
<feature type="binding site" evidence="10">
    <location>
        <position position="298"/>
    </location>
    <ligand>
        <name>[4Fe-4S] cluster</name>
        <dbReference type="ChEBI" id="CHEBI:49883"/>
    </ligand>
</feature>
<sequence>MEKSAASKKTAANASRKSDAKKSAVKKTAAKETEAKKTAAKETAAARKTAAGKTAGQTGAKSAAAKQVPPLKRQAPAKKPAVAPKKATAAVKGVAPAKTVAPKPPRGESRTALVRRARRINRELAEVYPYAHPELDFENPFQLVVATVLSAQTTDLRVNQTTPALFAKYPTPEDLAAAVPEEVEEILRPTGFFRAKTKSVIGLSKALTEDFGGEVPGRLEDLVKLPGVGRKTAFVVLGNAFGRPGITVDTHFQRLVRRWRWTEETDPDKIEAAVGALFPKSDWTDLSHHVIWHGRRICHARKPACGACPIAPLCPAYGEGETDPEKAKKLLKYEKGGFPGQRLKPPQAYLDAGGKPAPPLGAG</sequence>
<dbReference type="Pfam" id="PF00633">
    <property type="entry name" value="HHH"/>
    <property type="match status" value="1"/>
</dbReference>
<feature type="compositionally biased region" description="Low complexity" evidence="11">
    <location>
        <begin position="41"/>
        <end position="66"/>
    </location>
</feature>
<evidence type="ECO:0000313" key="13">
    <source>
        <dbReference type="EMBL" id="WTR95765.1"/>
    </source>
</evidence>
<dbReference type="SMART" id="SM00478">
    <property type="entry name" value="ENDO3c"/>
    <property type="match status" value="1"/>
</dbReference>
<gene>
    <name evidence="10 13" type="primary">nth</name>
    <name evidence="13" type="ORF">OHB34_17335</name>
</gene>
<comment type="catalytic activity">
    <reaction evidence="10">
        <text>2'-deoxyribonucleotide-(2'-deoxyribose 5'-phosphate)-2'-deoxyribonucleotide-DNA = a 3'-end 2'-deoxyribonucleotide-(2,3-dehydro-2,3-deoxyribose 5'-phosphate)-DNA + a 5'-end 5'-phospho-2'-deoxyribonucleoside-DNA + H(+)</text>
        <dbReference type="Rhea" id="RHEA:66592"/>
        <dbReference type="Rhea" id="RHEA-COMP:13180"/>
        <dbReference type="Rhea" id="RHEA-COMP:16897"/>
        <dbReference type="Rhea" id="RHEA-COMP:17067"/>
        <dbReference type="ChEBI" id="CHEBI:15378"/>
        <dbReference type="ChEBI" id="CHEBI:136412"/>
        <dbReference type="ChEBI" id="CHEBI:157695"/>
        <dbReference type="ChEBI" id="CHEBI:167181"/>
        <dbReference type="EC" id="4.2.99.18"/>
    </reaction>
</comment>
<dbReference type="PANTHER" id="PTHR10359">
    <property type="entry name" value="A/G-SPECIFIC ADENINE GLYCOSYLASE/ENDONUCLEASE III"/>
    <property type="match status" value="1"/>
</dbReference>
<dbReference type="HAMAP" id="MF_00942">
    <property type="entry name" value="Nth"/>
    <property type="match status" value="1"/>
</dbReference>
<evidence type="ECO:0000256" key="3">
    <source>
        <dbReference type="ARBA" id="ARBA00022723"/>
    </source>
</evidence>
<name>A0ABZ1M465_9ACTN</name>